<dbReference type="Pfam" id="PF01569">
    <property type="entry name" value="PAP2"/>
    <property type="match status" value="1"/>
</dbReference>
<evidence type="ECO:0000259" key="1">
    <source>
        <dbReference type="SMART" id="SM00014"/>
    </source>
</evidence>
<dbReference type="SMART" id="SM00014">
    <property type="entry name" value="acidPPc"/>
    <property type="match status" value="1"/>
</dbReference>
<dbReference type="Proteomes" id="UP000653472">
    <property type="component" value="Unassembled WGS sequence"/>
</dbReference>
<sequence length="184" mass="19753">MAVAACGIGTANAESIGKEWQDDPDLAAGDTFQVLNPLIAVGVTLYKGDYQGTKQYAYNFAAVFAATEALKYSVDHTRWGTRPNGGNESFPSGHTSAACSAAAFLSDRYGWQYGAPLYATALFTAYSRVDEHYHHWRDVIAGCALSWGVSKLITTPYVDASRVSVAPMMEPHAVGVQLSFAFAP</sequence>
<reference evidence="2" key="1">
    <citation type="submission" date="2020-03" db="EMBL/GenBank/DDBJ databases">
        <title>Solimonas marina sp. nov., isolated from deep seawater of the Pacific Ocean.</title>
        <authorList>
            <person name="Liu X."/>
            <person name="Lai Q."/>
            <person name="Sun F."/>
            <person name="Gai Y."/>
            <person name="Li G."/>
            <person name="Shao Z."/>
        </authorList>
    </citation>
    <scope>NUCLEOTIDE SEQUENCE</scope>
    <source>
        <strain evidence="2">C16B3</strain>
    </source>
</reference>
<dbReference type="InterPro" id="IPR036938">
    <property type="entry name" value="PAP2/HPO_sf"/>
</dbReference>
<dbReference type="AlphaFoldDB" id="A0A970B600"/>
<dbReference type="Gene3D" id="1.20.144.10">
    <property type="entry name" value="Phosphatidic acid phosphatase type 2/haloperoxidase"/>
    <property type="match status" value="1"/>
</dbReference>
<keyword evidence="3" id="KW-1185">Reference proteome</keyword>
<accession>A0A970B600</accession>
<feature type="domain" description="Phosphatidic acid phosphatase type 2/haloperoxidase" evidence="1">
    <location>
        <begin position="53"/>
        <end position="154"/>
    </location>
</feature>
<evidence type="ECO:0000313" key="2">
    <source>
        <dbReference type="EMBL" id="NKF22268.1"/>
    </source>
</evidence>
<gene>
    <name evidence="2" type="ORF">G7Y82_08050</name>
</gene>
<dbReference type="CDD" id="cd03394">
    <property type="entry name" value="PAP2_like_5"/>
    <property type="match status" value="1"/>
</dbReference>
<proteinExistence type="predicted"/>
<dbReference type="EMBL" id="JAAVXB010000003">
    <property type="protein sequence ID" value="NKF22268.1"/>
    <property type="molecule type" value="Genomic_DNA"/>
</dbReference>
<name>A0A970B600_9GAMM</name>
<dbReference type="SUPFAM" id="SSF48317">
    <property type="entry name" value="Acid phosphatase/Vanadium-dependent haloperoxidase"/>
    <property type="match status" value="1"/>
</dbReference>
<organism evidence="2 3">
    <name type="scientific">Solimonas marina</name>
    <dbReference type="NCBI Taxonomy" id="2714601"/>
    <lineage>
        <taxon>Bacteria</taxon>
        <taxon>Pseudomonadati</taxon>
        <taxon>Pseudomonadota</taxon>
        <taxon>Gammaproteobacteria</taxon>
        <taxon>Nevskiales</taxon>
        <taxon>Nevskiaceae</taxon>
        <taxon>Solimonas</taxon>
    </lineage>
</organism>
<evidence type="ECO:0000313" key="3">
    <source>
        <dbReference type="Proteomes" id="UP000653472"/>
    </source>
</evidence>
<comment type="caution">
    <text evidence="2">The sequence shown here is derived from an EMBL/GenBank/DDBJ whole genome shotgun (WGS) entry which is preliminary data.</text>
</comment>
<protein>
    <submittedName>
        <fullName evidence="2">Phosphatase PAP2 family protein</fullName>
    </submittedName>
</protein>
<dbReference type="InterPro" id="IPR000326">
    <property type="entry name" value="PAP2/HPO"/>
</dbReference>